<protein>
    <submittedName>
        <fullName evidence="3">Uncharacterized protein</fullName>
    </submittedName>
</protein>
<sequence length="213" mass="24558">PLEDDMDTEGELAQSMFLPQLAAPRLWTLITRPRRIKSLEAWTKFLNTTTLHVDGAPTLNSPTQAIASSTGTIEQPHQPDADDTRRQKLERLRLPKATRVKARQINQLSLASRRRARRLKRKKKKKKRRKLDELENFKLEETDKLDELADQAEAGRHHLAIISSPSNSLLSAVNIRDLARISTLRREAHEPFRIIESKSRLVHLRKAQEFKKS</sequence>
<dbReference type="AlphaFoldDB" id="A0A9P6LQX7"/>
<dbReference type="EMBL" id="JAAAHW010011909">
    <property type="protein sequence ID" value="KAF9916753.1"/>
    <property type="molecule type" value="Genomic_DNA"/>
</dbReference>
<feature type="region of interest" description="Disordered" evidence="2">
    <location>
        <begin position="56"/>
        <end position="84"/>
    </location>
</feature>
<evidence type="ECO:0000313" key="3">
    <source>
        <dbReference type="EMBL" id="KAF9916753.1"/>
    </source>
</evidence>
<accession>A0A9P6LQX7</accession>
<organism evidence="3 4">
    <name type="scientific">Modicella reniformis</name>
    <dbReference type="NCBI Taxonomy" id="1440133"/>
    <lineage>
        <taxon>Eukaryota</taxon>
        <taxon>Fungi</taxon>
        <taxon>Fungi incertae sedis</taxon>
        <taxon>Mucoromycota</taxon>
        <taxon>Mortierellomycotina</taxon>
        <taxon>Mortierellomycetes</taxon>
        <taxon>Mortierellales</taxon>
        <taxon>Mortierellaceae</taxon>
        <taxon>Modicella</taxon>
    </lineage>
</organism>
<feature type="coiled-coil region" evidence="1">
    <location>
        <begin position="116"/>
        <end position="151"/>
    </location>
</feature>
<feature type="compositionally biased region" description="Polar residues" evidence="2">
    <location>
        <begin position="58"/>
        <end position="75"/>
    </location>
</feature>
<comment type="caution">
    <text evidence="3">The sequence shown here is derived from an EMBL/GenBank/DDBJ whole genome shotgun (WGS) entry which is preliminary data.</text>
</comment>
<gene>
    <name evidence="3" type="ORF">BGZ65_000143</name>
</gene>
<evidence type="ECO:0000313" key="4">
    <source>
        <dbReference type="Proteomes" id="UP000749646"/>
    </source>
</evidence>
<proteinExistence type="predicted"/>
<evidence type="ECO:0000256" key="1">
    <source>
        <dbReference type="SAM" id="Coils"/>
    </source>
</evidence>
<evidence type="ECO:0000256" key="2">
    <source>
        <dbReference type="SAM" id="MobiDB-lite"/>
    </source>
</evidence>
<keyword evidence="1" id="KW-0175">Coiled coil</keyword>
<feature type="non-terminal residue" evidence="3">
    <location>
        <position position="1"/>
    </location>
</feature>
<reference evidence="3" key="1">
    <citation type="journal article" date="2020" name="Fungal Divers.">
        <title>Resolving the Mortierellaceae phylogeny through synthesis of multi-gene phylogenetics and phylogenomics.</title>
        <authorList>
            <person name="Vandepol N."/>
            <person name="Liber J."/>
            <person name="Desiro A."/>
            <person name="Na H."/>
            <person name="Kennedy M."/>
            <person name="Barry K."/>
            <person name="Grigoriev I.V."/>
            <person name="Miller A.N."/>
            <person name="O'Donnell K."/>
            <person name="Stajich J.E."/>
            <person name="Bonito G."/>
        </authorList>
    </citation>
    <scope>NUCLEOTIDE SEQUENCE</scope>
    <source>
        <strain evidence="3">MES-2147</strain>
    </source>
</reference>
<keyword evidence="4" id="KW-1185">Reference proteome</keyword>
<dbReference type="Proteomes" id="UP000749646">
    <property type="component" value="Unassembled WGS sequence"/>
</dbReference>
<name>A0A9P6LQX7_9FUNG</name>